<accession>A0A1F7GKS2</accession>
<sequence>MTNYDFFVKTDTSRYKGEWIAISGERIVCHGKDAEKVYKMAKKKVKNKDVSLAKVPEKQMLAYVSSL</sequence>
<feature type="domain" description="DUF5678" evidence="1">
    <location>
        <begin position="13"/>
        <end position="58"/>
    </location>
</feature>
<organism evidence="2 3">
    <name type="scientific">Candidatus Roizmanbacteria bacterium RIFCSPHIGHO2_01_FULL_39_8</name>
    <dbReference type="NCBI Taxonomy" id="1802033"/>
    <lineage>
        <taxon>Bacteria</taxon>
        <taxon>Candidatus Roizmaniibacteriota</taxon>
    </lineage>
</organism>
<dbReference type="Proteomes" id="UP000177026">
    <property type="component" value="Unassembled WGS sequence"/>
</dbReference>
<evidence type="ECO:0000313" key="3">
    <source>
        <dbReference type="Proteomes" id="UP000177026"/>
    </source>
</evidence>
<dbReference type="EMBL" id="MFZI01000047">
    <property type="protein sequence ID" value="OGK19533.1"/>
    <property type="molecule type" value="Genomic_DNA"/>
</dbReference>
<protein>
    <recommendedName>
        <fullName evidence="1">DUF5678 domain-containing protein</fullName>
    </recommendedName>
</protein>
<evidence type="ECO:0000313" key="2">
    <source>
        <dbReference type="EMBL" id="OGK19533.1"/>
    </source>
</evidence>
<reference evidence="2 3" key="1">
    <citation type="journal article" date="2016" name="Nat. Commun.">
        <title>Thousands of microbial genomes shed light on interconnected biogeochemical processes in an aquifer system.</title>
        <authorList>
            <person name="Anantharaman K."/>
            <person name="Brown C.T."/>
            <person name="Hug L.A."/>
            <person name="Sharon I."/>
            <person name="Castelle C.J."/>
            <person name="Probst A.J."/>
            <person name="Thomas B.C."/>
            <person name="Singh A."/>
            <person name="Wilkins M.J."/>
            <person name="Karaoz U."/>
            <person name="Brodie E.L."/>
            <person name="Williams K.H."/>
            <person name="Hubbard S.S."/>
            <person name="Banfield J.F."/>
        </authorList>
    </citation>
    <scope>NUCLEOTIDE SEQUENCE [LARGE SCALE GENOMIC DNA]</scope>
</reference>
<evidence type="ECO:0000259" key="1">
    <source>
        <dbReference type="Pfam" id="PF18929"/>
    </source>
</evidence>
<gene>
    <name evidence="2" type="ORF">A2866_00145</name>
</gene>
<dbReference type="InterPro" id="IPR043734">
    <property type="entry name" value="DUF5678"/>
</dbReference>
<comment type="caution">
    <text evidence="2">The sequence shown here is derived from an EMBL/GenBank/DDBJ whole genome shotgun (WGS) entry which is preliminary data.</text>
</comment>
<name>A0A1F7GKS2_9BACT</name>
<dbReference type="Pfam" id="PF18929">
    <property type="entry name" value="DUF5678"/>
    <property type="match status" value="1"/>
</dbReference>
<dbReference type="AlphaFoldDB" id="A0A1F7GKS2"/>
<proteinExistence type="predicted"/>